<dbReference type="EMBL" id="CM009750">
    <property type="protein sequence ID" value="PUZ69671.1"/>
    <property type="molecule type" value="Genomic_DNA"/>
</dbReference>
<organism evidence="1 2">
    <name type="scientific">Panicum hallii var. hallii</name>
    <dbReference type="NCBI Taxonomy" id="1504633"/>
    <lineage>
        <taxon>Eukaryota</taxon>
        <taxon>Viridiplantae</taxon>
        <taxon>Streptophyta</taxon>
        <taxon>Embryophyta</taxon>
        <taxon>Tracheophyta</taxon>
        <taxon>Spermatophyta</taxon>
        <taxon>Magnoliopsida</taxon>
        <taxon>Liliopsida</taxon>
        <taxon>Poales</taxon>
        <taxon>Poaceae</taxon>
        <taxon>PACMAD clade</taxon>
        <taxon>Panicoideae</taxon>
        <taxon>Panicodae</taxon>
        <taxon>Paniceae</taxon>
        <taxon>Panicinae</taxon>
        <taxon>Panicum</taxon>
        <taxon>Panicum sect. Panicum</taxon>
    </lineage>
</organism>
<protein>
    <submittedName>
        <fullName evidence="1">Uncharacterized protein</fullName>
    </submittedName>
</protein>
<evidence type="ECO:0000313" key="2">
    <source>
        <dbReference type="Proteomes" id="UP000244336"/>
    </source>
</evidence>
<name>A0A2T7EPC1_9POAL</name>
<keyword evidence="2" id="KW-1185">Reference proteome</keyword>
<evidence type="ECO:0000313" key="1">
    <source>
        <dbReference type="EMBL" id="PUZ69671.1"/>
    </source>
</evidence>
<gene>
    <name evidence="1" type="ORF">GQ55_2G128500</name>
</gene>
<sequence>MWKNDVEEMYPYCAVSFIAHETITKTDLSAYRCFGWSQLRIAVPRTVSLKILKKAVKRDVSVPAQNFRVYYVYTLFI</sequence>
<proteinExistence type="predicted"/>
<reference evidence="1 2" key="1">
    <citation type="submission" date="2018-04" db="EMBL/GenBank/DDBJ databases">
        <title>WGS assembly of Panicum hallii var. hallii HAL2.</title>
        <authorList>
            <person name="Lovell J."/>
            <person name="Jenkins J."/>
            <person name="Lowry D."/>
            <person name="Mamidi S."/>
            <person name="Sreedasyam A."/>
            <person name="Weng X."/>
            <person name="Barry K."/>
            <person name="Bonette J."/>
            <person name="Campitelli B."/>
            <person name="Daum C."/>
            <person name="Gordon S."/>
            <person name="Gould B."/>
            <person name="Lipzen A."/>
            <person name="MacQueen A."/>
            <person name="Palacio-Mejia J."/>
            <person name="Plott C."/>
            <person name="Shakirov E."/>
            <person name="Shu S."/>
            <person name="Yoshinaga Y."/>
            <person name="Zane M."/>
            <person name="Rokhsar D."/>
            <person name="Grimwood J."/>
            <person name="Schmutz J."/>
            <person name="Juenger T."/>
        </authorList>
    </citation>
    <scope>NUCLEOTIDE SEQUENCE [LARGE SCALE GENOMIC DNA]</scope>
    <source>
        <strain evidence="2">cv. HAL2</strain>
    </source>
</reference>
<dbReference type="Proteomes" id="UP000244336">
    <property type="component" value="Chromosome 2"/>
</dbReference>
<accession>A0A2T7EPC1</accession>
<dbReference type="Gramene" id="PUZ69671">
    <property type="protein sequence ID" value="PUZ69671"/>
    <property type="gene ID" value="GQ55_2G128500"/>
</dbReference>
<dbReference type="AlphaFoldDB" id="A0A2T7EPC1"/>